<accession>A0A916SZZ1</accession>
<comment type="caution">
    <text evidence="1">The sequence shown here is derived from an EMBL/GenBank/DDBJ whole genome shotgun (WGS) entry which is preliminary data.</text>
</comment>
<evidence type="ECO:0000313" key="1">
    <source>
        <dbReference type="EMBL" id="GGB21415.1"/>
    </source>
</evidence>
<keyword evidence="2" id="KW-1185">Reference proteome</keyword>
<dbReference type="EMBL" id="BMIH01000001">
    <property type="protein sequence ID" value="GGB21415.1"/>
    <property type="molecule type" value="Genomic_DNA"/>
</dbReference>
<dbReference type="AlphaFoldDB" id="A0A916SZZ1"/>
<reference evidence="1" key="1">
    <citation type="journal article" date="2014" name="Int. J. Syst. Evol. Microbiol.">
        <title>Complete genome sequence of Corynebacterium casei LMG S-19264T (=DSM 44701T), isolated from a smear-ripened cheese.</title>
        <authorList>
            <consortium name="US DOE Joint Genome Institute (JGI-PGF)"/>
            <person name="Walter F."/>
            <person name="Albersmeier A."/>
            <person name="Kalinowski J."/>
            <person name="Ruckert C."/>
        </authorList>
    </citation>
    <scope>NUCLEOTIDE SEQUENCE</scope>
    <source>
        <strain evidence="1">CGMCC 1.15330</strain>
    </source>
</reference>
<protein>
    <submittedName>
        <fullName evidence="1">Uncharacterized protein</fullName>
    </submittedName>
</protein>
<proteinExistence type="predicted"/>
<sequence>MAAPKPRTGGDTLRLAADRLYALADRYDAQQRTQGERQELHDQIEVTADEIRSVVRGSSRIVCPPKCMVALADGSISAGW</sequence>
<reference evidence="1" key="2">
    <citation type="submission" date="2020-09" db="EMBL/GenBank/DDBJ databases">
        <authorList>
            <person name="Sun Q."/>
            <person name="Zhou Y."/>
        </authorList>
    </citation>
    <scope>NUCLEOTIDE SEQUENCE</scope>
    <source>
        <strain evidence="1">CGMCC 1.15330</strain>
    </source>
</reference>
<organism evidence="1 2">
    <name type="scientific">Sphingomonas metalli</name>
    <dbReference type="NCBI Taxonomy" id="1779358"/>
    <lineage>
        <taxon>Bacteria</taxon>
        <taxon>Pseudomonadati</taxon>
        <taxon>Pseudomonadota</taxon>
        <taxon>Alphaproteobacteria</taxon>
        <taxon>Sphingomonadales</taxon>
        <taxon>Sphingomonadaceae</taxon>
        <taxon>Sphingomonas</taxon>
    </lineage>
</organism>
<name>A0A916SZZ1_9SPHN</name>
<dbReference type="Proteomes" id="UP000623067">
    <property type="component" value="Unassembled WGS sequence"/>
</dbReference>
<dbReference type="RefSeq" id="WP_188657448.1">
    <property type="nucleotide sequence ID" value="NZ_BMIH01000001.1"/>
</dbReference>
<evidence type="ECO:0000313" key="2">
    <source>
        <dbReference type="Proteomes" id="UP000623067"/>
    </source>
</evidence>
<gene>
    <name evidence="1" type="ORF">GCM10011380_08720</name>
</gene>